<keyword evidence="2" id="KW-0378">Hydrolase</keyword>
<evidence type="ECO:0000256" key="1">
    <source>
        <dbReference type="ARBA" id="ARBA00008061"/>
    </source>
</evidence>
<dbReference type="Gene3D" id="2.60.40.1180">
    <property type="entry name" value="Golgi alpha-mannosidase II"/>
    <property type="match status" value="1"/>
</dbReference>
<comment type="caution">
    <text evidence="5">The sequence shown here is derived from an EMBL/GenBank/DDBJ whole genome shotgun (WGS) entry which is preliminary data.</text>
</comment>
<protein>
    <submittedName>
        <fullName evidence="5">Alpha-glucosidase C-terminal domain-containing protein</fullName>
    </submittedName>
</protein>
<feature type="domain" description="Alpha-amylase SusG-like C-terminal" evidence="4">
    <location>
        <begin position="36"/>
        <end position="79"/>
    </location>
</feature>
<comment type="similarity">
    <text evidence="1">Belongs to the glycosyl hydrolase 13 family.</text>
</comment>
<gene>
    <name evidence="5" type="ORF">H9935_10920</name>
</gene>
<name>A0A9D2N8C2_9FIRM</name>
<dbReference type="GO" id="GO:0016052">
    <property type="term" value="P:carbohydrate catabolic process"/>
    <property type="evidence" value="ECO:0007669"/>
    <property type="project" value="UniProtKB-ARBA"/>
</dbReference>
<dbReference type="SUPFAM" id="SSF51011">
    <property type="entry name" value="Glycosyl hydrolase domain"/>
    <property type="match status" value="1"/>
</dbReference>
<organism evidence="5 6">
    <name type="scientific">Candidatus Blautia merdigallinarum</name>
    <dbReference type="NCBI Taxonomy" id="2838495"/>
    <lineage>
        <taxon>Bacteria</taxon>
        <taxon>Bacillati</taxon>
        <taxon>Bacillota</taxon>
        <taxon>Clostridia</taxon>
        <taxon>Lachnospirales</taxon>
        <taxon>Lachnospiraceae</taxon>
        <taxon>Blautia</taxon>
    </lineage>
</organism>
<dbReference type="Proteomes" id="UP000823893">
    <property type="component" value="Unassembled WGS sequence"/>
</dbReference>
<sequence>QDSIFYYYQKLIRLRKTEPILTEGKFQLLLKDDPCIFAYTRTTEKEQLLVLCNFKGQEVSYELPGIWKDQEVLISNYAQEGTFGILRPYEGKMIIIRKGE</sequence>
<evidence type="ECO:0000259" key="4">
    <source>
        <dbReference type="Pfam" id="PF23915"/>
    </source>
</evidence>
<proteinExistence type="inferred from homology"/>
<feature type="non-terminal residue" evidence="5">
    <location>
        <position position="1"/>
    </location>
</feature>
<keyword evidence="3" id="KW-0326">Glycosidase</keyword>
<dbReference type="EMBL" id="DWWV01000144">
    <property type="protein sequence ID" value="HJC11298.1"/>
    <property type="molecule type" value="Genomic_DNA"/>
</dbReference>
<dbReference type="GO" id="GO:0004553">
    <property type="term" value="F:hydrolase activity, hydrolyzing O-glycosyl compounds"/>
    <property type="evidence" value="ECO:0007669"/>
    <property type="project" value="UniProtKB-ARBA"/>
</dbReference>
<reference evidence="5" key="1">
    <citation type="journal article" date="2021" name="PeerJ">
        <title>Extensive microbial diversity within the chicken gut microbiome revealed by metagenomics and culture.</title>
        <authorList>
            <person name="Gilroy R."/>
            <person name="Ravi A."/>
            <person name="Getino M."/>
            <person name="Pursley I."/>
            <person name="Horton D.L."/>
            <person name="Alikhan N.F."/>
            <person name="Baker D."/>
            <person name="Gharbi K."/>
            <person name="Hall N."/>
            <person name="Watson M."/>
            <person name="Adriaenssens E.M."/>
            <person name="Foster-Nyarko E."/>
            <person name="Jarju S."/>
            <person name="Secka A."/>
            <person name="Antonio M."/>
            <person name="Oren A."/>
            <person name="Chaudhuri R.R."/>
            <person name="La Ragione R."/>
            <person name="Hildebrand F."/>
            <person name="Pallen M.J."/>
        </authorList>
    </citation>
    <scope>NUCLEOTIDE SEQUENCE</scope>
    <source>
        <strain evidence="5">ChiSxjej6B18-287</strain>
    </source>
</reference>
<reference evidence="5" key="2">
    <citation type="submission" date="2021-04" db="EMBL/GenBank/DDBJ databases">
        <authorList>
            <person name="Gilroy R."/>
        </authorList>
    </citation>
    <scope>NUCLEOTIDE SEQUENCE</scope>
    <source>
        <strain evidence="5">ChiSxjej6B18-287</strain>
    </source>
</reference>
<accession>A0A9D2N8C2</accession>
<evidence type="ECO:0000256" key="3">
    <source>
        <dbReference type="ARBA" id="ARBA00023295"/>
    </source>
</evidence>
<dbReference type="InterPro" id="IPR056300">
    <property type="entry name" value="SusG-like_C"/>
</dbReference>
<dbReference type="Pfam" id="PF23915">
    <property type="entry name" value="SusG_C"/>
    <property type="match status" value="1"/>
</dbReference>
<evidence type="ECO:0000313" key="6">
    <source>
        <dbReference type="Proteomes" id="UP000823893"/>
    </source>
</evidence>
<evidence type="ECO:0000256" key="2">
    <source>
        <dbReference type="ARBA" id="ARBA00022801"/>
    </source>
</evidence>
<dbReference type="InterPro" id="IPR013780">
    <property type="entry name" value="Glyco_hydro_b"/>
</dbReference>
<dbReference type="AlphaFoldDB" id="A0A9D2N8C2"/>
<dbReference type="FunFam" id="2.60.40.1180:FF:000007">
    <property type="entry name" value="Sucrose isomerase"/>
    <property type="match status" value="1"/>
</dbReference>
<evidence type="ECO:0000313" key="5">
    <source>
        <dbReference type="EMBL" id="HJC11298.1"/>
    </source>
</evidence>